<dbReference type="SUPFAM" id="SSF75169">
    <property type="entry name" value="DsrEFH-like"/>
    <property type="match status" value="1"/>
</dbReference>
<dbReference type="InterPro" id="IPR027396">
    <property type="entry name" value="DsrEFH-like"/>
</dbReference>
<dbReference type="RefSeq" id="WP_119009562.1">
    <property type="nucleotide sequence ID" value="NZ_BJXK01000002.1"/>
</dbReference>
<keyword evidence="2" id="KW-1185">Reference proteome</keyword>
<dbReference type="NCBIfam" id="TIGR03011">
    <property type="entry name" value="sulf_tusB_dsrH"/>
    <property type="match status" value="1"/>
</dbReference>
<dbReference type="EMBL" id="BJXK01000002">
    <property type="protein sequence ID" value="GEM78231.1"/>
    <property type="molecule type" value="Genomic_DNA"/>
</dbReference>
<dbReference type="Pfam" id="PF04077">
    <property type="entry name" value="DsrH"/>
    <property type="match status" value="1"/>
</dbReference>
<dbReference type="Proteomes" id="UP000321113">
    <property type="component" value="Unassembled WGS sequence"/>
</dbReference>
<protein>
    <recommendedName>
        <fullName evidence="3">Sulfurtransferase TusB</fullName>
    </recommendedName>
</protein>
<accession>A0A511QLT1</accession>
<evidence type="ECO:0000313" key="1">
    <source>
        <dbReference type="EMBL" id="GEM78231.1"/>
    </source>
</evidence>
<dbReference type="GO" id="GO:1990228">
    <property type="term" value="C:sulfurtransferase complex"/>
    <property type="evidence" value="ECO:0007669"/>
    <property type="project" value="TreeGrafter"/>
</dbReference>
<evidence type="ECO:0000313" key="2">
    <source>
        <dbReference type="Proteomes" id="UP000321113"/>
    </source>
</evidence>
<comment type="caution">
    <text evidence="1">The sequence shown here is derived from an EMBL/GenBank/DDBJ whole genome shotgun (WGS) entry which is preliminary data.</text>
</comment>
<dbReference type="GO" id="GO:0002143">
    <property type="term" value="P:tRNA wobble position uridine thiolation"/>
    <property type="evidence" value="ECO:0007669"/>
    <property type="project" value="InterPro"/>
</dbReference>
<organism evidence="1 2">
    <name type="scientific">Vibrio superstes NBRC 103154</name>
    <dbReference type="NCBI Taxonomy" id="1219062"/>
    <lineage>
        <taxon>Bacteria</taxon>
        <taxon>Pseudomonadati</taxon>
        <taxon>Pseudomonadota</taxon>
        <taxon>Gammaproteobacteria</taxon>
        <taxon>Vibrionales</taxon>
        <taxon>Vibrionaceae</taxon>
        <taxon>Vibrio</taxon>
    </lineage>
</organism>
<evidence type="ECO:0008006" key="3">
    <source>
        <dbReference type="Google" id="ProtNLM"/>
    </source>
</evidence>
<dbReference type="AlphaFoldDB" id="A0A511QLT1"/>
<gene>
    <name evidence="1" type="ORF">VSU01S_04760</name>
</gene>
<reference evidence="1 2" key="1">
    <citation type="submission" date="2019-07" db="EMBL/GenBank/DDBJ databases">
        <title>Whole genome shotgun sequence of Vibrio superstes NBRC 103154.</title>
        <authorList>
            <person name="Hosoyama A."/>
            <person name="Uohara A."/>
            <person name="Ohji S."/>
            <person name="Ichikawa N."/>
        </authorList>
    </citation>
    <scope>NUCLEOTIDE SEQUENCE [LARGE SCALE GENOMIC DNA]</scope>
    <source>
        <strain evidence="1 2">NBRC 103154</strain>
    </source>
</reference>
<dbReference type="Gene3D" id="3.40.1260.10">
    <property type="entry name" value="DsrEFH-like"/>
    <property type="match status" value="1"/>
</dbReference>
<dbReference type="InterPro" id="IPR007215">
    <property type="entry name" value="Sulphur_relay_TusB/DsrH"/>
</dbReference>
<dbReference type="PANTHER" id="PTHR37526:SF1">
    <property type="entry name" value="PROTEIN TUSB"/>
    <property type="match status" value="1"/>
</dbReference>
<name>A0A511QLT1_9VIBR</name>
<dbReference type="OrthoDB" id="9795117at2"/>
<dbReference type="PANTHER" id="PTHR37526">
    <property type="entry name" value="PROTEIN TUSB"/>
    <property type="match status" value="1"/>
</dbReference>
<sequence length="90" mass="9941">MLHIVSRLHSLETLSRYVSAKDTLLLVEEAVYATNPKHKKHALLPSIEVKALQPDIIARGLESVGASHIEAVDFPGFVDLTAEHSKSITW</sequence>
<proteinExistence type="predicted"/>